<dbReference type="GO" id="GO:0016020">
    <property type="term" value="C:membrane"/>
    <property type="evidence" value="ECO:0007669"/>
    <property type="project" value="UniProtKB-SubCell"/>
</dbReference>
<dbReference type="InParanoid" id="A0A2R6P2X1"/>
<evidence type="ECO:0000259" key="21">
    <source>
        <dbReference type="PROSITE" id="PS50011"/>
    </source>
</evidence>
<dbReference type="SMART" id="SM00220">
    <property type="entry name" value="S_TKc"/>
    <property type="match status" value="1"/>
</dbReference>
<dbReference type="InterPro" id="IPR017441">
    <property type="entry name" value="Protein_kinase_ATP_BS"/>
</dbReference>
<evidence type="ECO:0000256" key="19">
    <source>
        <dbReference type="PIRNR" id="PIRNR000641"/>
    </source>
</evidence>
<evidence type="ECO:0000259" key="23">
    <source>
        <dbReference type="PROSITE" id="PS50948"/>
    </source>
</evidence>
<dbReference type="OrthoDB" id="4062651at2759"/>
<dbReference type="Pfam" id="PF00069">
    <property type="entry name" value="Pkinase"/>
    <property type="match status" value="1"/>
</dbReference>
<comment type="caution">
    <text evidence="24">The sequence shown here is derived from an EMBL/GenBank/DDBJ whole genome shotgun (WGS) entry which is preliminary data.</text>
</comment>
<name>A0A2R6P2X1_ACTCC</name>
<evidence type="ECO:0000256" key="15">
    <source>
        <dbReference type="ARBA" id="ARBA00023170"/>
    </source>
</evidence>
<evidence type="ECO:0000256" key="14">
    <source>
        <dbReference type="ARBA" id="ARBA00023157"/>
    </source>
</evidence>
<keyword evidence="9 19" id="KW-0547">Nucleotide-binding</keyword>
<reference evidence="25" key="2">
    <citation type="journal article" date="2018" name="BMC Genomics">
        <title>A manually annotated Actinidia chinensis var. chinensis (kiwifruit) genome highlights the challenges associated with draft genomes and gene prediction in plants.</title>
        <authorList>
            <person name="Pilkington S.M."/>
            <person name="Crowhurst R."/>
            <person name="Hilario E."/>
            <person name="Nardozza S."/>
            <person name="Fraser L."/>
            <person name="Peng Y."/>
            <person name="Gunaseelan K."/>
            <person name="Simpson R."/>
            <person name="Tahir J."/>
            <person name="Deroles S.C."/>
            <person name="Templeton K."/>
            <person name="Luo Z."/>
            <person name="Davy M."/>
            <person name="Cheng C."/>
            <person name="McNeilage M."/>
            <person name="Scaglione D."/>
            <person name="Liu Y."/>
            <person name="Zhang Q."/>
            <person name="Datson P."/>
            <person name="De Silva N."/>
            <person name="Gardiner S.E."/>
            <person name="Bassett H."/>
            <person name="Chagne D."/>
            <person name="McCallum J."/>
            <person name="Dzierzon H."/>
            <person name="Deng C."/>
            <person name="Wang Y.Y."/>
            <person name="Barron L."/>
            <person name="Manako K."/>
            <person name="Bowen J."/>
            <person name="Foster T.M."/>
            <person name="Erridge Z.A."/>
            <person name="Tiffin H."/>
            <person name="Waite C.N."/>
            <person name="Davies K.M."/>
            <person name="Grierson E.P."/>
            <person name="Laing W.A."/>
            <person name="Kirk R."/>
            <person name="Chen X."/>
            <person name="Wood M."/>
            <person name="Montefiori M."/>
            <person name="Brummell D.A."/>
            <person name="Schwinn K.E."/>
            <person name="Catanach A."/>
            <person name="Fullerton C."/>
            <person name="Li D."/>
            <person name="Meiyalaghan S."/>
            <person name="Nieuwenhuizen N."/>
            <person name="Read N."/>
            <person name="Prakash R."/>
            <person name="Hunter D."/>
            <person name="Zhang H."/>
            <person name="McKenzie M."/>
            <person name="Knabel M."/>
            <person name="Harris A."/>
            <person name="Allan A.C."/>
            <person name="Gleave A."/>
            <person name="Chen A."/>
            <person name="Janssen B.J."/>
            <person name="Plunkett B."/>
            <person name="Ampomah-Dwamena C."/>
            <person name="Voogd C."/>
            <person name="Leif D."/>
            <person name="Lafferty D."/>
            <person name="Souleyre E.J.F."/>
            <person name="Varkonyi-Gasic E."/>
            <person name="Gambi F."/>
            <person name="Hanley J."/>
            <person name="Yao J.L."/>
            <person name="Cheung J."/>
            <person name="David K.M."/>
            <person name="Warren B."/>
            <person name="Marsh K."/>
            <person name="Snowden K.C."/>
            <person name="Lin-Wang K."/>
            <person name="Brian L."/>
            <person name="Martinez-Sanchez M."/>
            <person name="Wang M."/>
            <person name="Ileperuma N."/>
            <person name="Macnee N."/>
            <person name="Campin R."/>
            <person name="McAtee P."/>
            <person name="Drummond R.S.M."/>
            <person name="Espley R.V."/>
            <person name="Ireland H.S."/>
            <person name="Wu R."/>
            <person name="Atkinson R.G."/>
            <person name="Karunairetnam S."/>
            <person name="Bulley S."/>
            <person name="Chunkath S."/>
            <person name="Hanley Z."/>
            <person name="Storey R."/>
            <person name="Thrimawithana A.H."/>
            <person name="Thomson S."/>
            <person name="David C."/>
            <person name="Testolin R."/>
            <person name="Huang H."/>
            <person name="Hellens R.P."/>
            <person name="Schaffer R.J."/>
        </authorList>
    </citation>
    <scope>NUCLEOTIDE SEQUENCE [LARGE SCALE GENOMIC DNA]</scope>
    <source>
        <strain evidence="25">cv. Red5</strain>
    </source>
</reference>
<dbReference type="GO" id="GO:0030246">
    <property type="term" value="F:carbohydrate binding"/>
    <property type="evidence" value="ECO:0007669"/>
    <property type="project" value="UniProtKB-KW"/>
</dbReference>
<evidence type="ECO:0000256" key="3">
    <source>
        <dbReference type="ARBA" id="ARBA00022536"/>
    </source>
</evidence>
<dbReference type="Pfam" id="PF01453">
    <property type="entry name" value="B_lectin"/>
    <property type="match status" value="1"/>
</dbReference>
<dbReference type="AlphaFoldDB" id="A0A2R6P2X1"/>
<keyword evidence="11 19" id="KW-0067">ATP-binding</keyword>
<keyword evidence="15 24" id="KW-0675">Receptor</keyword>
<dbReference type="SUPFAM" id="SSF51110">
    <property type="entry name" value="alpha-D-mannose-specific plant lectins"/>
    <property type="match status" value="1"/>
</dbReference>
<dbReference type="InterPro" id="IPR008271">
    <property type="entry name" value="Ser/Thr_kinase_AS"/>
</dbReference>
<sequence length="769" mass="86980">MTFQPLLTRGSSGPWFSCGFYCNYTTNECLFALLIFPNSTMTKNSKVVWSANRNNPVSFNATLDLAENGNLALKHANGSLVWTTNTRGKSVVGLNLTEMGNLVLFDRENAVVWQSFDHPTDSLLPGQVLVAGQKLISNKSSTDWGEGLYALFLSNTKLVASMESDPPQHYYESNNEFAIPTDKTGRAYIRFEHGSFGGYNLSLAVKAQFMSLEADGHVRLYEWRRSDWEKASDLLSLFVGDCVYPMVCGNYGICSDEGQCSCPDQEDKTRTRYFKQKFERQPDLGCSLIRPISCEFHQFHSLVELKDISYSSFSMSTSVGETSLDYCKNTCLKTCSCKAVVFQKSLWNSSTGNCYLLPEVLSFTDSRTANMTIAYVKFQNPPKMETKSAAIALGTSLGALFGVYLIIRNILFIIWEKNESKKVEKDRYFHQLPGTPTRFSYEYLRAVTENFSRKLGEGGFGTVFEGTLHNGTKIAVKRLDKLEPVEKTFLAEVETIGNIHHVNLVRLIGFCIENSYRLLVYEYMSNGSLNKWIFSEHQVVCLRWQLRRKIILDIAKGLAYLHEGCRQKIFHLDIKPQNILLDENFNAKLSDFGLSKLIDKDQSKVVTAIKGTPGYMAPEWLGSFITEKVDVYSFGVMVLEILCGRRNLDRSQPEEDDMHLLSLFKRRADEKRLLDMVDKQSEDMQLHGAEVVELMKVAVWCLQSDFKKRPSMSVVIQALEGVVNIEHNLDYNLTDQQVPRRTIAAMEDNQDVAGEVTLLMPSVLSGPRS</sequence>
<dbReference type="PANTHER" id="PTHR47976:SF30">
    <property type="entry name" value="RECEPTOR-LIKE SERINE_THREONINE-PROTEIN KINASE"/>
    <property type="match status" value="1"/>
</dbReference>
<dbReference type="Gene3D" id="1.10.510.10">
    <property type="entry name" value="Transferase(Phosphotransferase) domain 1"/>
    <property type="match status" value="1"/>
</dbReference>
<keyword evidence="5 19" id="KW-0808">Transferase</keyword>
<keyword evidence="25" id="KW-1185">Reference proteome</keyword>
<comment type="catalytic activity">
    <reaction evidence="18 19">
        <text>L-seryl-[protein] + ATP = O-phospho-L-seryl-[protein] + ADP + H(+)</text>
        <dbReference type="Rhea" id="RHEA:17989"/>
        <dbReference type="Rhea" id="RHEA-COMP:9863"/>
        <dbReference type="Rhea" id="RHEA-COMP:11604"/>
        <dbReference type="ChEBI" id="CHEBI:15378"/>
        <dbReference type="ChEBI" id="CHEBI:29999"/>
        <dbReference type="ChEBI" id="CHEBI:30616"/>
        <dbReference type="ChEBI" id="CHEBI:83421"/>
        <dbReference type="ChEBI" id="CHEBI:456216"/>
        <dbReference type="EC" id="2.7.11.1"/>
    </reaction>
</comment>
<dbReference type="Proteomes" id="UP000241394">
    <property type="component" value="Chromosome LG29"/>
</dbReference>
<protein>
    <recommendedName>
        <fullName evidence="19">Receptor-like serine/threonine-protein kinase</fullName>
        <ecNumber evidence="19">2.7.11.1</ecNumber>
    </recommendedName>
</protein>
<keyword evidence="16" id="KW-0325">Glycoprotein</keyword>
<reference evidence="24 25" key="1">
    <citation type="submission" date="2017-07" db="EMBL/GenBank/DDBJ databases">
        <title>An improved, manually edited Actinidia chinensis var. chinensis (kiwifruit) genome highlights the challenges associated with draft genomes and gene prediction in plants.</title>
        <authorList>
            <person name="Pilkington S."/>
            <person name="Crowhurst R."/>
            <person name="Hilario E."/>
            <person name="Nardozza S."/>
            <person name="Fraser L."/>
            <person name="Peng Y."/>
            <person name="Gunaseelan K."/>
            <person name="Simpson R."/>
            <person name="Tahir J."/>
            <person name="Deroles S."/>
            <person name="Templeton K."/>
            <person name="Luo Z."/>
            <person name="Davy M."/>
            <person name="Cheng C."/>
            <person name="Mcneilage M."/>
            <person name="Scaglione D."/>
            <person name="Liu Y."/>
            <person name="Zhang Q."/>
            <person name="Datson P."/>
            <person name="De Silva N."/>
            <person name="Gardiner S."/>
            <person name="Bassett H."/>
            <person name="Chagne D."/>
            <person name="Mccallum J."/>
            <person name="Dzierzon H."/>
            <person name="Deng C."/>
            <person name="Wang Y.-Y."/>
            <person name="Barron N."/>
            <person name="Manako K."/>
            <person name="Bowen J."/>
            <person name="Foster T."/>
            <person name="Erridge Z."/>
            <person name="Tiffin H."/>
            <person name="Waite C."/>
            <person name="Davies K."/>
            <person name="Grierson E."/>
            <person name="Laing W."/>
            <person name="Kirk R."/>
            <person name="Chen X."/>
            <person name="Wood M."/>
            <person name="Montefiori M."/>
            <person name="Brummell D."/>
            <person name="Schwinn K."/>
            <person name="Catanach A."/>
            <person name="Fullerton C."/>
            <person name="Li D."/>
            <person name="Meiyalaghan S."/>
            <person name="Nieuwenhuizen N."/>
            <person name="Read N."/>
            <person name="Prakash R."/>
            <person name="Hunter D."/>
            <person name="Zhang H."/>
            <person name="Mckenzie M."/>
            <person name="Knabel M."/>
            <person name="Harris A."/>
            <person name="Allan A."/>
            <person name="Chen A."/>
            <person name="Janssen B."/>
            <person name="Plunkett B."/>
            <person name="Dwamena C."/>
            <person name="Voogd C."/>
            <person name="Leif D."/>
            <person name="Lafferty D."/>
            <person name="Souleyre E."/>
            <person name="Varkonyi-Gasic E."/>
            <person name="Gambi F."/>
            <person name="Hanley J."/>
            <person name="Yao J.-L."/>
            <person name="Cheung J."/>
            <person name="David K."/>
            <person name="Warren B."/>
            <person name="Marsh K."/>
            <person name="Snowden K."/>
            <person name="Lin-Wang K."/>
            <person name="Brian L."/>
            <person name="Martinez-Sanchez M."/>
            <person name="Wang M."/>
            <person name="Ileperuma N."/>
            <person name="Macnee N."/>
            <person name="Campin R."/>
            <person name="Mcatee P."/>
            <person name="Drummond R."/>
            <person name="Espley R."/>
            <person name="Ireland H."/>
            <person name="Wu R."/>
            <person name="Atkinson R."/>
            <person name="Karunairetnam S."/>
            <person name="Bulley S."/>
            <person name="Chunkath S."/>
            <person name="Hanley Z."/>
            <person name="Storey R."/>
            <person name="Thrimawithana A."/>
            <person name="Thomson S."/>
            <person name="David C."/>
            <person name="Testolin R."/>
        </authorList>
    </citation>
    <scope>NUCLEOTIDE SEQUENCE [LARGE SCALE GENOMIC DNA]</scope>
    <source>
        <strain evidence="25">cv. Red5</strain>
        <tissue evidence="24">Young leaf</tissue>
    </source>
</reference>
<feature type="domain" description="Bulb-type lectin" evidence="22">
    <location>
        <begin position="1"/>
        <end position="117"/>
    </location>
</feature>
<evidence type="ECO:0000259" key="22">
    <source>
        <dbReference type="PROSITE" id="PS50927"/>
    </source>
</evidence>
<dbReference type="PROSITE" id="PS50948">
    <property type="entry name" value="PAN"/>
    <property type="match status" value="1"/>
</dbReference>
<organism evidence="24 25">
    <name type="scientific">Actinidia chinensis var. chinensis</name>
    <name type="common">Chinese soft-hair kiwi</name>
    <dbReference type="NCBI Taxonomy" id="1590841"/>
    <lineage>
        <taxon>Eukaryota</taxon>
        <taxon>Viridiplantae</taxon>
        <taxon>Streptophyta</taxon>
        <taxon>Embryophyta</taxon>
        <taxon>Tracheophyta</taxon>
        <taxon>Spermatophyta</taxon>
        <taxon>Magnoliopsida</taxon>
        <taxon>eudicotyledons</taxon>
        <taxon>Gunneridae</taxon>
        <taxon>Pentapetalae</taxon>
        <taxon>asterids</taxon>
        <taxon>Ericales</taxon>
        <taxon>Actinidiaceae</taxon>
        <taxon>Actinidia</taxon>
    </lineage>
</organism>
<dbReference type="SMART" id="SM00473">
    <property type="entry name" value="PAN_AP"/>
    <property type="match status" value="1"/>
</dbReference>
<dbReference type="PIRSF" id="PIRSF000641">
    <property type="entry name" value="SRK"/>
    <property type="match status" value="1"/>
</dbReference>
<dbReference type="SMART" id="SM00108">
    <property type="entry name" value="B_lectin"/>
    <property type="match status" value="1"/>
</dbReference>
<dbReference type="FunFam" id="2.90.10.30:FF:000003">
    <property type="entry name" value="Os04g0303100 protein"/>
    <property type="match status" value="1"/>
</dbReference>
<dbReference type="PROSITE" id="PS50927">
    <property type="entry name" value="BULB_LECTIN"/>
    <property type="match status" value="1"/>
</dbReference>
<evidence type="ECO:0000256" key="6">
    <source>
        <dbReference type="ARBA" id="ARBA00022692"/>
    </source>
</evidence>
<dbReference type="STRING" id="1590841.A0A2R6P2X1"/>
<proteinExistence type="inferred from homology"/>
<evidence type="ECO:0000256" key="7">
    <source>
        <dbReference type="ARBA" id="ARBA00022729"/>
    </source>
</evidence>
<dbReference type="EC" id="2.7.11.1" evidence="19"/>
<keyword evidence="14" id="KW-1015">Disulfide bond</keyword>
<feature type="domain" description="Protein kinase" evidence="21">
    <location>
        <begin position="449"/>
        <end position="723"/>
    </location>
</feature>
<accession>A0A2R6P2X1</accession>
<dbReference type="OMA" id="HLLHQYY"/>
<evidence type="ECO:0000256" key="4">
    <source>
        <dbReference type="ARBA" id="ARBA00022553"/>
    </source>
</evidence>
<dbReference type="PROSITE" id="PS50011">
    <property type="entry name" value="PROTEIN_KINASE_DOM"/>
    <property type="match status" value="1"/>
</dbReference>
<keyword evidence="7" id="KW-0732">Signal</keyword>
<keyword evidence="12" id="KW-1133">Transmembrane helix</keyword>
<evidence type="ECO:0000256" key="10">
    <source>
        <dbReference type="ARBA" id="ARBA00022777"/>
    </source>
</evidence>
<dbReference type="CDD" id="cd14066">
    <property type="entry name" value="STKc_IRAK"/>
    <property type="match status" value="1"/>
</dbReference>
<dbReference type="InterPro" id="IPR000719">
    <property type="entry name" value="Prot_kinase_dom"/>
</dbReference>
<dbReference type="CDD" id="cd00028">
    <property type="entry name" value="B_lectin"/>
    <property type="match status" value="1"/>
</dbReference>
<dbReference type="GO" id="GO:0106310">
    <property type="term" value="F:protein serine kinase activity"/>
    <property type="evidence" value="ECO:0007669"/>
    <property type="project" value="RHEA"/>
</dbReference>
<keyword evidence="13" id="KW-0472">Membrane</keyword>
<dbReference type="PROSITE" id="PS00108">
    <property type="entry name" value="PROTEIN_KINASE_ST"/>
    <property type="match status" value="1"/>
</dbReference>
<keyword evidence="2 19" id="KW-0723">Serine/threonine-protein kinase</keyword>
<dbReference type="Gramene" id="PSR84622">
    <property type="protein sequence ID" value="PSR84622"/>
    <property type="gene ID" value="CEY00_Acc21746"/>
</dbReference>
<evidence type="ECO:0000256" key="20">
    <source>
        <dbReference type="PROSITE-ProRule" id="PRU10141"/>
    </source>
</evidence>
<dbReference type="EMBL" id="NKQK01000029">
    <property type="protein sequence ID" value="PSR84622.1"/>
    <property type="molecule type" value="Genomic_DNA"/>
</dbReference>
<dbReference type="InterPro" id="IPR003609">
    <property type="entry name" value="Pan_app"/>
</dbReference>
<dbReference type="InterPro" id="IPR011009">
    <property type="entry name" value="Kinase-like_dom_sf"/>
</dbReference>
<comment type="similarity">
    <text evidence="19">Belongs to the protein kinase superfamily. Ser/Thr protein kinase family.</text>
</comment>
<dbReference type="Gene3D" id="2.90.10.30">
    <property type="match status" value="1"/>
</dbReference>
<evidence type="ECO:0000313" key="25">
    <source>
        <dbReference type="Proteomes" id="UP000241394"/>
    </source>
</evidence>
<evidence type="ECO:0000256" key="12">
    <source>
        <dbReference type="ARBA" id="ARBA00022989"/>
    </source>
</evidence>
<evidence type="ECO:0000256" key="13">
    <source>
        <dbReference type="ARBA" id="ARBA00023136"/>
    </source>
</evidence>
<dbReference type="SUPFAM" id="SSF56112">
    <property type="entry name" value="Protein kinase-like (PK-like)"/>
    <property type="match status" value="1"/>
</dbReference>
<evidence type="ECO:0000256" key="16">
    <source>
        <dbReference type="ARBA" id="ARBA00023180"/>
    </source>
</evidence>
<dbReference type="InterPro" id="IPR024171">
    <property type="entry name" value="SRK-like_kinase"/>
</dbReference>
<evidence type="ECO:0000256" key="9">
    <source>
        <dbReference type="ARBA" id="ARBA00022741"/>
    </source>
</evidence>
<evidence type="ECO:0000256" key="8">
    <source>
        <dbReference type="ARBA" id="ARBA00022734"/>
    </source>
</evidence>
<feature type="domain" description="Apple" evidence="23">
    <location>
        <begin position="294"/>
        <end position="380"/>
    </location>
</feature>
<keyword evidence="8 24" id="KW-0430">Lectin</keyword>
<dbReference type="PANTHER" id="PTHR47976">
    <property type="entry name" value="G-TYPE LECTIN S-RECEPTOR-LIKE SERINE/THREONINE-PROTEIN KINASE SD2-5"/>
    <property type="match status" value="1"/>
</dbReference>
<evidence type="ECO:0000256" key="18">
    <source>
        <dbReference type="ARBA" id="ARBA00048679"/>
    </source>
</evidence>
<feature type="binding site" evidence="20">
    <location>
        <position position="477"/>
    </location>
    <ligand>
        <name>ATP</name>
        <dbReference type="ChEBI" id="CHEBI:30616"/>
    </ligand>
</feature>
<dbReference type="InterPro" id="IPR036426">
    <property type="entry name" value="Bulb-type_lectin_dom_sf"/>
</dbReference>
<comment type="catalytic activity">
    <reaction evidence="17 19">
        <text>L-threonyl-[protein] + ATP = O-phospho-L-threonyl-[protein] + ADP + H(+)</text>
        <dbReference type="Rhea" id="RHEA:46608"/>
        <dbReference type="Rhea" id="RHEA-COMP:11060"/>
        <dbReference type="Rhea" id="RHEA-COMP:11605"/>
        <dbReference type="ChEBI" id="CHEBI:15378"/>
        <dbReference type="ChEBI" id="CHEBI:30013"/>
        <dbReference type="ChEBI" id="CHEBI:30616"/>
        <dbReference type="ChEBI" id="CHEBI:61977"/>
        <dbReference type="ChEBI" id="CHEBI:456216"/>
        <dbReference type="EC" id="2.7.11.1"/>
    </reaction>
</comment>
<dbReference type="GO" id="GO:0005524">
    <property type="term" value="F:ATP binding"/>
    <property type="evidence" value="ECO:0007669"/>
    <property type="project" value="UniProtKB-UniRule"/>
</dbReference>
<evidence type="ECO:0000256" key="17">
    <source>
        <dbReference type="ARBA" id="ARBA00047899"/>
    </source>
</evidence>
<keyword evidence="6" id="KW-0812">Transmembrane</keyword>
<dbReference type="Gene3D" id="3.30.200.20">
    <property type="entry name" value="Phosphorylase Kinase, domain 1"/>
    <property type="match status" value="1"/>
</dbReference>
<keyword evidence="10 19" id="KW-0418">Kinase</keyword>
<comment type="subcellular location">
    <subcellularLocation>
        <location evidence="1">Membrane</location>
        <topology evidence="1">Single-pass type I membrane protein</topology>
    </subcellularLocation>
</comment>
<keyword evidence="3" id="KW-0245">EGF-like domain</keyword>
<keyword evidence="4" id="KW-0597">Phosphoprotein</keyword>
<dbReference type="FunFam" id="1.10.510.10:FF:000248">
    <property type="entry name" value="S-receptor-like kinase 5"/>
    <property type="match status" value="1"/>
</dbReference>
<gene>
    <name evidence="24" type="ORF">CEY00_Acc21746</name>
</gene>
<dbReference type="PROSITE" id="PS00107">
    <property type="entry name" value="PROTEIN_KINASE_ATP"/>
    <property type="match status" value="1"/>
</dbReference>
<evidence type="ECO:0000256" key="5">
    <source>
        <dbReference type="ARBA" id="ARBA00022679"/>
    </source>
</evidence>
<evidence type="ECO:0000256" key="11">
    <source>
        <dbReference type="ARBA" id="ARBA00022840"/>
    </source>
</evidence>
<dbReference type="InterPro" id="IPR001480">
    <property type="entry name" value="Bulb-type_lectin_dom"/>
</dbReference>
<evidence type="ECO:0000313" key="24">
    <source>
        <dbReference type="EMBL" id="PSR84622.1"/>
    </source>
</evidence>
<evidence type="ECO:0000256" key="2">
    <source>
        <dbReference type="ARBA" id="ARBA00022527"/>
    </source>
</evidence>
<dbReference type="GO" id="GO:0004674">
    <property type="term" value="F:protein serine/threonine kinase activity"/>
    <property type="evidence" value="ECO:0007669"/>
    <property type="project" value="UniProtKB-KW"/>
</dbReference>
<evidence type="ECO:0000256" key="1">
    <source>
        <dbReference type="ARBA" id="ARBA00004479"/>
    </source>
</evidence>
<dbReference type="FunFam" id="3.30.200.20:FF:000178">
    <property type="entry name" value="serine/threonine-protein kinase PBS1-like"/>
    <property type="match status" value="1"/>
</dbReference>
<dbReference type="InterPro" id="IPR051343">
    <property type="entry name" value="G-type_lectin_kinases/EP1-like"/>
</dbReference>